<evidence type="ECO:0000256" key="1">
    <source>
        <dbReference type="SAM" id="Phobius"/>
    </source>
</evidence>
<keyword evidence="3" id="KW-1185">Reference proteome</keyword>
<name>A0A1A9V9G2_GLOAU</name>
<organism evidence="2 3">
    <name type="scientific">Glossina austeni</name>
    <name type="common">Savannah tsetse fly</name>
    <dbReference type="NCBI Taxonomy" id="7395"/>
    <lineage>
        <taxon>Eukaryota</taxon>
        <taxon>Metazoa</taxon>
        <taxon>Ecdysozoa</taxon>
        <taxon>Arthropoda</taxon>
        <taxon>Hexapoda</taxon>
        <taxon>Insecta</taxon>
        <taxon>Pterygota</taxon>
        <taxon>Neoptera</taxon>
        <taxon>Endopterygota</taxon>
        <taxon>Diptera</taxon>
        <taxon>Brachycera</taxon>
        <taxon>Muscomorpha</taxon>
        <taxon>Hippoboscoidea</taxon>
        <taxon>Glossinidae</taxon>
        <taxon>Glossina</taxon>
    </lineage>
</organism>
<dbReference type="VEuPathDB" id="VectorBase:GAUT030134"/>
<protein>
    <submittedName>
        <fullName evidence="2">Uncharacterized protein</fullName>
    </submittedName>
</protein>
<feature type="transmembrane region" description="Helical" evidence="1">
    <location>
        <begin position="75"/>
        <end position="97"/>
    </location>
</feature>
<reference evidence="2" key="1">
    <citation type="submission" date="2020-05" db="UniProtKB">
        <authorList>
            <consortium name="EnsemblMetazoa"/>
        </authorList>
    </citation>
    <scope>IDENTIFICATION</scope>
    <source>
        <strain evidence="2">TTRI</strain>
    </source>
</reference>
<proteinExistence type="predicted"/>
<dbReference type="AlphaFoldDB" id="A0A1A9V9G2"/>
<keyword evidence="1" id="KW-0472">Membrane</keyword>
<evidence type="ECO:0000313" key="2">
    <source>
        <dbReference type="EnsemblMetazoa" id="GAUT030134-PA"/>
    </source>
</evidence>
<dbReference type="EnsemblMetazoa" id="GAUT030134-RA">
    <property type="protein sequence ID" value="GAUT030134-PA"/>
    <property type="gene ID" value="GAUT030134"/>
</dbReference>
<dbReference type="Proteomes" id="UP000078200">
    <property type="component" value="Unassembled WGS sequence"/>
</dbReference>
<keyword evidence="1" id="KW-1133">Transmembrane helix</keyword>
<sequence>MYLCLHARLKGGLLNINFDQLCLKDALQQEPLHFIGTRRNDFPDKYGILSQSNPQDSNVNNTPYSNITQNKINDLYFNFISLCLSISPTVGFGIFALCGIQQVLASLTNSSNTQGIAADIAAPSGDATVDLS</sequence>
<evidence type="ECO:0000313" key="3">
    <source>
        <dbReference type="Proteomes" id="UP000078200"/>
    </source>
</evidence>
<keyword evidence="1" id="KW-0812">Transmembrane</keyword>
<accession>A0A1A9V9G2</accession>